<dbReference type="Proteomes" id="UP000320244">
    <property type="component" value="Unassembled WGS sequence"/>
</dbReference>
<reference evidence="2 3" key="2">
    <citation type="submission" date="2019-08" db="EMBL/GenBank/DDBJ databases">
        <title>Jejuicoccus antrihumi gen. nov., sp. nov., a new member of the family Dermacoccaceae isolated from a cave.</title>
        <authorList>
            <person name="Schumann P."/>
            <person name="Kim I.S."/>
        </authorList>
    </citation>
    <scope>NUCLEOTIDE SEQUENCE [LARGE SCALE GENOMIC DNA]</scope>
    <source>
        <strain evidence="2 3">C5-26</strain>
    </source>
</reference>
<dbReference type="RefSeq" id="WP_146314922.1">
    <property type="nucleotide sequence ID" value="NZ_VCQV01000002.1"/>
</dbReference>
<feature type="region of interest" description="Disordered" evidence="1">
    <location>
        <begin position="1"/>
        <end position="25"/>
    </location>
</feature>
<evidence type="ECO:0000256" key="1">
    <source>
        <dbReference type="SAM" id="MobiDB-lite"/>
    </source>
</evidence>
<evidence type="ECO:0000313" key="3">
    <source>
        <dbReference type="Proteomes" id="UP000320244"/>
    </source>
</evidence>
<sequence>MAQRKRRPPRRNATRTQVPRPQPAHAELNQTFDDAAASVIGEIARARHPFGAEAALCGAFYASEAAAPQDADDDERLAALTTMLTELVTYAERLADDRGLAFLRAASILGPDATRDVARSRAQALASKGVPDRPWAEHIGRPSLLRAWHYGDDFGEQESIGLTFSYRGRDHTMLVLIDHLLGGGVKDCWVSEGRKATKLHDDTARTIATKPATFFRDVDAPGAASVLETALTSRACPIQPDQVEDVAQNLYLLRSRTENLGRLQAAGR</sequence>
<accession>A0A563E880</accession>
<keyword evidence="3" id="KW-1185">Reference proteome</keyword>
<reference evidence="2 3" key="1">
    <citation type="submission" date="2019-05" db="EMBL/GenBank/DDBJ databases">
        <authorList>
            <person name="Lee S.D."/>
        </authorList>
    </citation>
    <scope>NUCLEOTIDE SEQUENCE [LARGE SCALE GENOMIC DNA]</scope>
    <source>
        <strain evidence="2 3">C5-26</strain>
    </source>
</reference>
<protein>
    <submittedName>
        <fullName evidence="2">Uncharacterized protein</fullName>
    </submittedName>
</protein>
<dbReference type="EMBL" id="VCQV01000002">
    <property type="protein sequence ID" value="TWP38519.1"/>
    <property type="molecule type" value="Genomic_DNA"/>
</dbReference>
<dbReference type="AlphaFoldDB" id="A0A563E880"/>
<proteinExistence type="predicted"/>
<dbReference type="OrthoDB" id="9816539at2"/>
<name>A0A563E880_9MICO</name>
<feature type="compositionally biased region" description="Basic residues" evidence="1">
    <location>
        <begin position="1"/>
        <end position="13"/>
    </location>
</feature>
<comment type="caution">
    <text evidence="2">The sequence shown here is derived from an EMBL/GenBank/DDBJ whole genome shotgun (WGS) entry which is preliminary data.</text>
</comment>
<gene>
    <name evidence="2" type="ORF">FGL98_01610</name>
</gene>
<evidence type="ECO:0000313" key="2">
    <source>
        <dbReference type="EMBL" id="TWP38519.1"/>
    </source>
</evidence>
<organism evidence="2 3">
    <name type="scientific">Leekyejoonella antrihumi</name>
    <dbReference type="NCBI Taxonomy" id="1660198"/>
    <lineage>
        <taxon>Bacteria</taxon>
        <taxon>Bacillati</taxon>
        <taxon>Actinomycetota</taxon>
        <taxon>Actinomycetes</taxon>
        <taxon>Micrococcales</taxon>
        <taxon>Dermacoccaceae</taxon>
        <taxon>Leekyejoonella</taxon>
    </lineage>
</organism>